<dbReference type="EMBL" id="JACEIK010004163">
    <property type="protein sequence ID" value="MCD9644474.1"/>
    <property type="molecule type" value="Genomic_DNA"/>
</dbReference>
<organism evidence="2 3">
    <name type="scientific">Datura stramonium</name>
    <name type="common">Jimsonweed</name>
    <name type="synonym">Common thornapple</name>
    <dbReference type="NCBI Taxonomy" id="4076"/>
    <lineage>
        <taxon>Eukaryota</taxon>
        <taxon>Viridiplantae</taxon>
        <taxon>Streptophyta</taxon>
        <taxon>Embryophyta</taxon>
        <taxon>Tracheophyta</taxon>
        <taxon>Spermatophyta</taxon>
        <taxon>Magnoliopsida</taxon>
        <taxon>eudicotyledons</taxon>
        <taxon>Gunneridae</taxon>
        <taxon>Pentapetalae</taxon>
        <taxon>asterids</taxon>
        <taxon>lamiids</taxon>
        <taxon>Solanales</taxon>
        <taxon>Solanaceae</taxon>
        <taxon>Solanoideae</taxon>
        <taxon>Datureae</taxon>
        <taxon>Datura</taxon>
    </lineage>
</organism>
<protein>
    <submittedName>
        <fullName evidence="2">Uncharacterized protein</fullName>
    </submittedName>
</protein>
<accession>A0ABS8VC82</accession>
<keyword evidence="1" id="KW-0812">Transmembrane</keyword>
<name>A0ABS8VC82_DATST</name>
<evidence type="ECO:0000313" key="2">
    <source>
        <dbReference type="EMBL" id="MCD9644474.1"/>
    </source>
</evidence>
<gene>
    <name evidence="2" type="ORF">HAX54_032692</name>
</gene>
<keyword evidence="3" id="KW-1185">Reference proteome</keyword>
<feature type="transmembrane region" description="Helical" evidence="1">
    <location>
        <begin position="135"/>
        <end position="151"/>
    </location>
</feature>
<evidence type="ECO:0000313" key="3">
    <source>
        <dbReference type="Proteomes" id="UP000823775"/>
    </source>
</evidence>
<reference evidence="2 3" key="1">
    <citation type="journal article" date="2021" name="BMC Genomics">
        <title>Datura genome reveals duplications of psychoactive alkaloid biosynthetic genes and high mutation rate following tissue culture.</title>
        <authorList>
            <person name="Rajewski A."/>
            <person name="Carter-House D."/>
            <person name="Stajich J."/>
            <person name="Litt A."/>
        </authorList>
    </citation>
    <scope>NUCLEOTIDE SEQUENCE [LARGE SCALE GENOMIC DNA]</scope>
    <source>
        <strain evidence="2">AR-01</strain>
    </source>
</reference>
<dbReference type="Proteomes" id="UP000823775">
    <property type="component" value="Unassembled WGS sequence"/>
</dbReference>
<keyword evidence="1" id="KW-0472">Membrane</keyword>
<feature type="non-terminal residue" evidence="2">
    <location>
        <position position="1"/>
    </location>
</feature>
<proteinExistence type="predicted"/>
<comment type="caution">
    <text evidence="2">The sequence shown here is derived from an EMBL/GenBank/DDBJ whole genome shotgun (WGS) entry which is preliminary data.</text>
</comment>
<sequence>DESFDYNEISYGDESTDYIGIGSVNFKCVLVDVMAHGRESCVTRGYNLDLRFKLAPVCTCVTCWHRPFTGSSQKLERVIHRCIVWHRASQVGTGTIGGSQDGTVVRAQGQVTHFTDGRAKHPNFPKAPRSLQGKLWKILLFFFIFFNPFWGNSTIVVRPVEKFVKKIDDC</sequence>
<keyword evidence="1" id="KW-1133">Transmembrane helix</keyword>
<evidence type="ECO:0000256" key="1">
    <source>
        <dbReference type="SAM" id="Phobius"/>
    </source>
</evidence>